<sequence length="69" mass="7384">MPTILEQGNKAILDEVAKNKLRVEGDLASGRVEGTLSTTRKGFTFTAYVTALVKGQKSVAAGGRIEKDF</sequence>
<evidence type="ECO:0000313" key="1">
    <source>
        <dbReference type="EMBL" id="CAB4177283.1"/>
    </source>
</evidence>
<reference evidence="1" key="1">
    <citation type="submission" date="2020-05" db="EMBL/GenBank/DDBJ databases">
        <authorList>
            <person name="Chiriac C."/>
            <person name="Salcher M."/>
            <person name="Ghai R."/>
            <person name="Kavagutti S V."/>
        </authorList>
    </citation>
    <scope>NUCLEOTIDE SEQUENCE</scope>
</reference>
<organism evidence="1">
    <name type="scientific">uncultured Caudovirales phage</name>
    <dbReference type="NCBI Taxonomy" id="2100421"/>
    <lineage>
        <taxon>Viruses</taxon>
        <taxon>Duplodnaviria</taxon>
        <taxon>Heunggongvirae</taxon>
        <taxon>Uroviricota</taxon>
        <taxon>Caudoviricetes</taxon>
        <taxon>Peduoviridae</taxon>
        <taxon>Maltschvirus</taxon>
        <taxon>Maltschvirus maltsch</taxon>
    </lineage>
</organism>
<dbReference type="EMBL" id="LR798380">
    <property type="protein sequence ID" value="CAB5228048.1"/>
    <property type="molecule type" value="Genomic_DNA"/>
</dbReference>
<evidence type="ECO:0000313" key="3">
    <source>
        <dbReference type="EMBL" id="CAB4212688.1"/>
    </source>
</evidence>
<dbReference type="EMBL" id="LR796948">
    <property type="protein sequence ID" value="CAB4177283.1"/>
    <property type="molecule type" value="Genomic_DNA"/>
</dbReference>
<accession>A0A6J5PZ60</accession>
<dbReference type="EMBL" id="LR797287">
    <property type="protein sequence ID" value="CAB4199528.1"/>
    <property type="molecule type" value="Genomic_DNA"/>
</dbReference>
<protein>
    <submittedName>
        <fullName evidence="1">Uncharacterized protein</fullName>
    </submittedName>
</protein>
<proteinExistence type="predicted"/>
<evidence type="ECO:0000313" key="2">
    <source>
        <dbReference type="EMBL" id="CAB4199528.1"/>
    </source>
</evidence>
<name>A0A6J5PZ60_9CAUD</name>
<gene>
    <name evidence="2" type="ORF">UFOVP1331_56</name>
    <name evidence="3" type="ORF">UFOVP1442_19</name>
    <name evidence="4" type="ORF">UFOVP1535_32</name>
    <name evidence="1" type="ORF">UFOVP998_3</name>
</gene>
<evidence type="ECO:0000313" key="4">
    <source>
        <dbReference type="EMBL" id="CAB5228048.1"/>
    </source>
</evidence>
<dbReference type="EMBL" id="LR797391">
    <property type="protein sequence ID" value="CAB4212688.1"/>
    <property type="molecule type" value="Genomic_DNA"/>
</dbReference>